<proteinExistence type="predicted"/>
<sequence>MALNTAMVTILTQVSLGSSDTVFLWIPRATPNMDGVIFVNPLDQFTYMGLVW</sequence>
<gene>
    <name evidence="1" type="ORF">DPMN_056832</name>
</gene>
<protein>
    <submittedName>
        <fullName evidence="1">Uncharacterized protein</fullName>
    </submittedName>
</protein>
<evidence type="ECO:0000313" key="2">
    <source>
        <dbReference type="Proteomes" id="UP000828390"/>
    </source>
</evidence>
<dbReference type="Proteomes" id="UP000828390">
    <property type="component" value="Unassembled WGS sequence"/>
</dbReference>
<reference evidence="1" key="1">
    <citation type="journal article" date="2019" name="bioRxiv">
        <title>The Genome of the Zebra Mussel, Dreissena polymorpha: A Resource for Invasive Species Research.</title>
        <authorList>
            <person name="McCartney M.A."/>
            <person name="Auch B."/>
            <person name="Kono T."/>
            <person name="Mallez S."/>
            <person name="Zhang Y."/>
            <person name="Obille A."/>
            <person name="Becker A."/>
            <person name="Abrahante J.E."/>
            <person name="Garbe J."/>
            <person name="Badalamenti J.P."/>
            <person name="Herman A."/>
            <person name="Mangelson H."/>
            <person name="Liachko I."/>
            <person name="Sullivan S."/>
            <person name="Sone E.D."/>
            <person name="Koren S."/>
            <person name="Silverstein K.A.T."/>
            <person name="Beckman K.B."/>
            <person name="Gohl D.M."/>
        </authorList>
    </citation>
    <scope>NUCLEOTIDE SEQUENCE</scope>
    <source>
        <strain evidence="1">Duluth1</strain>
        <tissue evidence="1">Whole animal</tissue>
    </source>
</reference>
<dbReference type="EMBL" id="JAIWYP010000012">
    <property type="protein sequence ID" value="KAH3730834.1"/>
    <property type="molecule type" value="Genomic_DNA"/>
</dbReference>
<dbReference type="AlphaFoldDB" id="A0A9D4CSF7"/>
<name>A0A9D4CSF7_DREPO</name>
<keyword evidence="2" id="KW-1185">Reference proteome</keyword>
<evidence type="ECO:0000313" key="1">
    <source>
        <dbReference type="EMBL" id="KAH3730834.1"/>
    </source>
</evidence>
<reference evidence="1" key="2">
    <citation type="submission" date="2020-11" db="EMBL/GenBank/DDBJ databases">
        <authorList>
            <person name="McCartney M.A."/>
            <person name="Auch B."/>
            <person name="Kono T."/>
            <person name="Mallez S."/>
            <person name="Becker A."/>
            <person name="Gohl D.M."/>
            <person name="Silverstein K.A.T."/>
            <person name="Koren S."/>
            <person name="Bechman K.B."/>
            <person name="Herman A."/>
            <person name="Abrahante J.E."/>
            <person name="Garbe J."/>
        </authorList>
    </citation>
    <scope>NUCLEOTIDE SEQUENCE</scope>
    <source>
        <strain evidence="1">Duluth1</strain>
        <tissue evidence="1">Whole animal</tissue>
    </source>
</reference>
<dbReference type="Gene3D" id="3.30.420.40">
    <property type="match status" value="1"/>
</dbReference>
<organism evidence="1 2">
    <name type="scientific">Dreissena polymorpha</name>
    <name type="common">Zebra mussel</name>
    <name type="synonym">Mytilus polymorpha</name>
    <dbReference type="NCBI Taxonomy" id="45954"/>
    <lineage>
        <taxon>Eukaryota</taxon>
        <taxon>Metazoa</taxon>
        <taxon>Spiralia</taxon>
        <taxon>Lophotrochozoa</taxon>
        <taxon>Mollusca</taxon>
        <taxon>Bivalvia</taxon>
        <taxon>Autobranchia</taxon>
        <taxon>Heteroconchia</taxon>
        <taxon>Euheterodonta</taxon>
        <taxon>Imparidentia</taxon>
        <taxon>Neoheterodontei</taxon>
        <taxon>Myida</taxon>
        <taxon>Dreissenoidea</taxon>
        <taxon>Dreissenidae</taxon>
        <taxon>Dreissena</taxon>
    </lineage>
</organism>
<accession>A0A9D4CSF7</accession>
<comment type="caution">
    <text evidence="1">The sequence shown here is derived from an EMBL/GenBank/DDBJ whole genome shotgun (WGS) entry which is preliminary data.</text>
</comment>